<dbReference type="AlphaFoldDB" id="A0A4V6D7A7"/>
<dbReference type="Proteomes" id="UP000298652">
    <property type="component" value="Chromosome 5"/>
</dbReference>
<name>A0A4V6D7A7_SETVI</name>
<dbReference type="EMBL" id="CM016556">
    <property type="protein sequence ID" value="TKW17536.1"/>
    <property type="molecule type" value="Genomic_DNA"/>
</dbReference>
<proteinExistence type="predicted"/>
<accession>A0A4V6D7A7</accession>
<organism evidence="1 2">
    <name type="scientific">Setaria viridis</name>
    <name type="common">Green bristlegrass</name>
    <name type="synonym">Setaria italica subsp. viridis</name>
    <dbReference type="NCBI Taxonomy" id="4556"/>
    <lineage>
        <taxon>Eukaryota</taxon>
        <taxon>Viridiplantae</taxon>
        <taxon>Streptophyta</taxon>
        <taxon>Embryophyta</taxon>
        <taxon>Tracheophyta</taxon>
        <taxon>Spermatophyta</taxon>
        <taxon>Magnoliopsida</taxon>
        <taxon>Liliopsida</taxon>
        <taxon>Poales</taxon>
        <taxon>Poaceae</taxon>
        <taxon>PACMAD clade</taxon>
        <taxon>Panicoideae</taxon>
        <taxon>Panicodae</taxon>
        <taxon>Paniceae</taxon>
        <taxon>Cenchrinae</taxon>
        <taxon>Setaria</taxon>
    </lineage>
</organism>
<protein>
    <submittedName>
        <fullName evidence="1">Uncharacterized protein</fullName>
    </submittedName>
</protein>
<keyword evidence="2" id="KW-1185">Reference proteome</keyword>
<dbReference type="Gramene" id="TKW17536">
    <property type="protein sequence ID" value="TKW17536"/>
    <property type="gene ID" value="SEVIR_5G373950v2"/>
</dbReference>
<reference evidence="1" key="1">
    <citation type="submission" date="2019-03" db="EMBL/GenBank/DDBJ databases">
        <title>WGS assembly of Setaria viridis.</title>
        <authorList>
            <person name="Huang P."/>
            <person name="Jenkins J."/>
            <person name="Grimwood J."/>
            <person name="Barry K."/>
            <person name="Healey A."/>
            <person name="Mamidi S."/>
            <person name="Sreedasyam A."/>
            <person name="Shu S."/>
            <person name="Feldman M."/>
            <person name="Wu J."/>
            <person name="Yu Y."/>
            <person name="Chen C."/>
            <person name="Johnson J."/>
            <person name="Rokhsar D."/>
            <person name="Baxter I."/>
            <person name="Schmutz J."/>
            <person name="Brutnell T."/>
            <person name="Kellogg E."/>
        </authorList>
    </citation>
    <scope>NUCLEOTIDE SEQUENCE [LARGE SCALE GENOMIC DNA]</scope>
</reference>
<sequence length="129" mass="14357">MALTRNNTKEVQGCKVKSLLEDQGRRSLTSHLLFQGLVAPPDTVIFRLKLLNTIPELGSLSVVLHQQPGGVLPLPGKLLSKNLSTEYCVPIALQHLRFPSRVPDDILHHKKYVLVTGYEYLFQATEEAG</sequence>
<evidence type="ECO:0000313" key="1">
    <source>
        <dbReference type="EMBL" id="TKW17536.1"/>
    </source>
</evidence>
<evidence type="ECO:0000313" key="2">
    <source>
        <dbReference type="Proteomes" id="UP000298652"/>
    </source>
</evidence>
<gene>
    <name evidence="1" type="ORF">SEVIR_5G373950v2</name>
</gene>